<dbReference type="EMBL" id="SRPO01001008">
    <property type="protein sequence ID" value="KAG5927469.1"/>
    <property type="molecule type" value="Genomic_DNA"/>
</dbReference>
<sequence length="58" mass="6470">AREAYLNRPTCFAIPAATEESRLHEPEATPPSPRRRPSQEGRKTFGKPQPNADSDEAH</sequence>
<evidence type="ECO:0000313" key="2">
    <source>
        <dbReference type="EMBL" id="KAG5927469.1"/>
    </source>
</evidence>
<dbReference type="Proteomes" id="UP000706124">
    <property type="component" value="Unassembled WGS sequence"/>
</dbReference>
<keyword evidence="3" id="KW-1185">Reference proteome</keyword>
<dbReference type="OrthoDB" id="10552127at2759"/>
<feature type="non-terminal residue" evidence="2">
    <location>
        <position position="1"/>
    </location>
</feature>
<accession>A0A9P7SBT7</accession>
<comment type="caution">
    <text evidence="2">The sequence shown here is derived from an EMBL/GenBank/DDBJ whole genome shotgun (WGS) entry which is preliminary data.</text>
</comment>
<organism evidence="2 3">
    <name type="scientific">Claviceps pazoutovae</name>
    <dbReference type="NCBI Taxonomy" id="1649127"/>
    <lineage>
        <taxon>Eukaryota</taxon>
        <taxon>Fungi</taxon>
        <taxon>Dikarya</taxon>
        <taxon>Ascomycota</taxon>
        <taxon>Pezizomycotina</taxon>
        <taxon>Sordariomycetes</taxon>
        <taxon>Hypocreomycetidae</taxon>
        <taxon>Hypocreales</taxon>
        <taxon>Clavicipitaceae</taxon>
        <taxon>Claviceps</taxon>
    </lineage>
</organism>
<feature type="region of interest" description="Disordered" evidence="1">
    <location>
        <begin position="1"/>
        <end position="58"/>
    </location>
</feature>
<evidence type="ECO:0000313" key="3">
    <source>
        <dbReference type="Proteomes" id="UP000706124"/>
    </source>
</evidence>
<evidence type="ECO:0000256" key="1">
    <source>
        <dbReference type="SAM" id="MobiDB-lite"/>
    </source>
</evidence>
<name>A0A9P7SBT7_9HYPO</name>
<gene>
    <name evidence="2" type="ORF">E4U60_000149</name>
</gene>
<proteinExistence type="predicted"/>
<protein>
    <submittedName>
        <fullName evidence="2">Uncharacterized protein</fullName>
    </submittedName>
</protein>
<reference evidence="2 3" key="1">
    <citation type="journal article" date="2020" name="bioRxiv">
        <title>Whole genome comparisons of ergot fungi reveals the divergence and evolution of species within the genus Claviceps are the result of varying mechanisms driving genome evolution and host range expansion.</title>
        <authorList>
            <person name="Wyka S.A."/>
            <person name="Mondo S.J."/>
            <person name="Liu M."/>
            <person name="Dettman J."/>
            <person name="Nalam V."/>
            <person name="Broders K.D."/>
        </authorList>
    </citation>
    <scope>NUCLEOTIDE SEQUENCE [LARGE SCALE GENOMIC DNA]</scope>
    <source>
        <strain evidence="2 3">CCC 1485</strain>
    </source>
</reference>
<dbReference type="AlphaFoldDB" id="A0A9P7SBT7"/>